<dbReference type="Gene3D" id="1.10.510.10">
    <property type="entry name" value="Transferase(Phosphotransferase) domain 1"/>
    <property type="match status" value="1"/>
</dbReference>
<dbReference type="EMBL" id="GBEZ01022596">
    <property type="protein sequence ID" value="JAC64251.1"/>
    <property type="molecule type" value="Transcribed_RNA"/>
</dbReference>
<evidence type="ECO:0000256" key="3">
    <source>
        <dbReference type="PROSITE-ProRule" id="PRU10141"/>
    </source>
</evidence>
<keyword evidence="1 3" id="KW-0547">Nucleotide-binding</keyword>
<dbReference type="GO" id="GO:0004672">
    <property type="term" value="F:protein kinase activity"/>
    <property type="evidence" value="ECO:0007669"/>
    <property type="project" value="InterPro"/>
</dbReference>
<evidence type="ECO:0000259" key="4">
    <source>
        <dbReference type="PROSITE" id="PS50011"/>
    </source>
</evidence>
<protein>
    <submittedName>
        <fullName evidence="5">Serine/threonine kinase 33</fullName>
    </submittedName>
</protein>
<dbReference type="CDD" id="cd05117">
    <property type="entry name" value="STKc_CAMK"/>
    <property type="match status" value="1"/>
</dbReference>
<dbReference type="PROSITE" id="PS00107">
    <property type="entry name" value="PROTEIN_KINASE_ATP"/>
    <property type="match status" value="1"/>
</dbReference>
<evidence type="ECO:0000256" key="2">
    <source>
        <dbReference type="ARBA" id="ARBA00022840"/>
    </source>
</evidence>
<dbReference type="FunFam" id="1.10.510.10:FF:000571">
    <property type="entry name" value="Maternal embryonic leucine zipper kinase"/>
    <property type="match status" value="1"/>
</dbReference>
<dbReference type="Pfam" id="PF00069">
    <property type="entry name" value="Pkinase"/>
    <property type="match status" value="1"/>
</dbReference>
<organism evidence="5">
    <name type="scientific">Tetraselmis sp. GSL018</name>
    <dbReference type="NCBI Taxonomy" id="582737"/>
    <lineage>
        <taxon>Eukaryota</taxon>
        <taxon>Viridiplantae</taxon>
        <taxon>Chlorophyta</taxon>
        <taxon>core chlorophytes</taxon>
        <taxon>Chlorodendrophyceae</taxon>
        <taxon>Chlorodendrales</taxon>
        <taxon>Chlorodendraceae</taxon>
        <taxon>Tetraselmis</taxon>
    </lineage>
</organism>
<dbReference type="InterPro" id="IPR000719">
    <property type="entry name" value="Prot_kinase_dom"/>
</dbReference>
<dbReference type="PROSITE" id="PS50011">
    <property type="entry name" value="PROTEIN_KINASE_DOM"/>
    <property type="match status" value="1"/>
</dbReference>
<keyword evidence="2 3" id="KW-0067">ATP-binding</keyword>
<keyword evidence="5" id="KW-0418">Kinase</keyword>
<dbReference type="InterPro" id="IPR011009">
    <property type="entry name" value="Kinase-like_dom_sf"/>
</dbReference>
<keyword evidence="5" id="KW-0808">Transferase</keyword>
<dbReference type="PANTHER" id="PTHR24347">
    <property type="entry name" value="SERINE/THREONINE-PROTEIN KINASE"/>
    <property type="match status" value="1"/>
</dbReference>
<dbReference type="SUPFAM" id="SSF56112">
    <property type="entry name" value="Protein kinase-like (PK-like)"/>
    <property type="match status" value="1"/>
</dbReference>
<evidence type="ECO:0000256" key="1">
    <source>
        <dbReference type="ARBA" id="ARBA00022741"/>
    </source>
</evidence>
<dbReference type="SMART" id="SM00220">
    <property type="entry name" value="S_TKc"/>
    <property type="match status" value="1"/>
</dbReference>
<dbReference type="InterPro" id="IPR017441">
    <property type="entry name" value="Protein_kinase_ATP_BS"/>
</dbReference>
<gene>
    <name evidence="5" type="primary">STK33</name>
    <name evidence="5" type="ORF">TSPGSL018_18731</name>
</gene>
<dbReference type="AlphaFoldDB" id="A0A061R135"/>
<proteinExistence type="predicted"/>
<dbReference type="Gene3D" id="3.30.200.20">
    <property type="entry name" value="Phosphorylase Kinase, domain 1"/>
    <property type="match status" value="1"/>
</dbReference>
<dbReference type="GO" id="GO:0005524">
    <property type="term" value="F:ATP binding"/>
    <property type="evidence" value="ECO:0007669"/>
    <property type="project" value="UniProtKB-UniRule"/>
</dbReference>
<accession>A0A061R135</accession>
<name>A0A061R135_9CHLO</name>
<evidence type="ECO:0000313" key="5">
    <source>
        <dbReference type="EMBL" id="JAC64251.1"/>
    </source>
</evidence>
<reference evidence="5" key="1">
    <citation type="submission" date="2014-05" db="EMBL/GenBank/DDBJ databases">
        <title>The transcriptome of the halophilic microalga Tetraselmis sp. GSL018 isolated from the Great Salt Lake, Utah.</title>
        <authorList>
            <person name="Jinkerson R.E."/>
            <person name="D'Adamo S."/>
            <person name="Posewitz M.C."/>
        </authorList>
    </citation>
    <scope>NUCLEOTIDE SEQUENCE</scope>
    <source>
        <strain evidence="5">GSL018</strain>
    </source>
</reference>
<sequence>MCFAGDFEAPGRLSHCRFDDCYTFGRVLGMGAHSVVRSVTELSTGKQWACKCLKVHHEASSARSSGQAQTRSLDAVFREIDVLNRVQHQGVVQMREYFIEGNQIYIILERVTGRELLDAVMASESGHLSEQEARHIFVQILEAVHYLHSRDVVHRDLKLENIVQNKKGGKEEVKIVDFGLAAVAKGSSLKGACGTPYYAAPEVVSDVDYGPACDMWSVGVVLYAMLSGSVPFFCSCAEEVGKLICSGEVNLTGEVWDSVSEDAKNLVSRMLVVNPGHRITAAEALDHTWTRGKELVDAAVPV</sequence>
<feature type="domain" description="Protein kinase" evidence="4">
    <location>
        <begin position="22"/>
        <end position="290"/>
    </location>
</feature>
<feature type="binding site" evidence="3">
    <location>
        <position position="51"/>
    </location>
    <ligand>
        <name>ATP</name>
        <dbReference type="ChEBI" id="CHEBI:30616"/>
    </ligand>
</feature>